<dbReference type="AlphaFoldDB" id="A0A855X4T9"/>
<dbReference type="PANTHER" id="PTHR32071:SF117">
    <property type="entry name" value="PTS-DEPENDENT DIHYDROXYACETONE KINASE OPERON REGULATORY PROTEIN-RELATED"/>
    <property type="match status" value="1"/>
</dbReference>
<gene>
    <name evidence="10" type="ORF">C3F09_00170</name>
</gene>
<dbReference type="PROSITE" id="PS00688">
    <property type="entry name" value="SIGMA54_INTERACT_3"/>
    <property type="match status" value="1"/>
</dbReference>
<evidence type="ECO:0000313" key="10">
    <source>
        <dbReference type="EMBL" id="PWB76419.1"/>
    </source>
</evidence>
<dbReference type="InterPro" id="IPR058031">
    <property type="entry name" value="AAA_lid_NorR"/>
</dbReference>
<evidence type="ECO:0000256" key="1">
    <source>
        <dbReference type="ARBA" id="ARBA00022741"/>
    </source>
</evidence>
<dbReference type="InterPro" id="IPR025943">
    <property type="entry name" value="Sigma_54_int_dom_ATP-bd_2"/>
</dbReference>
<dbReference type="EMBL" id="PQAP01000001">
    <property type="protein sequence ID" value="PWB76419.1"/>
    <property type="molecule type" value="Genomic_DNA"/>
</dbReference>
<keyword evidence="6" id="KW-0804">Transcription</keyword>
<protein>
    <recommendedName>
        <fullName evidence="12">Sigma-54-dependent Fis family transcriptional regulator</fullName>
    </recommendedName>
</protein>
<feature type="modified residue" description="4-aspartylphosphate" evidence="7">
    <location>
        <position position="54"/>
    </location>
</feature>
<dbReference type="Pfam" id="PF00072">
    <property type="entry name" value="Response_reg"/>
    <property type="match status" value="1"/>
</dbReference>
<dbReference type="SUPFAM" id="SSF46689">
    <property type="entry name" value="Homeodomain-like"/>
    <property type="match status" value="1"/>
</dbReference>
<dbReference type="InterPro" id="IPR001789">
    <property type="entry name" value="Sig_transdc_resp-reg_receiver"/>
</dbReference>
<feature type="domain" description="Sigma-54 factor interaction" evidence="8">
    <location>
        <begin position="145"/>
        <end position="374"/>
    </location>
</feature>
<comment type="caution">
    <text evidence="10">The sequence shown here is derived from an EMBL/GenBank/DDBJ whole genome shotgun (WGS) entry which is preliminary data.</text>
</comment>
<evidence type="ECO:0000256" key="4">
    <source>
        <dbReference type="ARBA" id="ARBA00023125"/>
    </source>
</evidence>
<dbReference type="Gene3D" id="3.40.50.2300">
    <property type="match status" value="1"/>
</dbReference>
<keyword evidence="7" id="KW-0597">Phosphoprotein</keyword>
<evidence type="ECO:0000256" key="2">
    <source>
        <dbReference type="ARBA" id="ARBA00022840"/>
    </source>
</evidence>
<dbReference type="SMART" id="SM00448">
    <property type="entry name" value="REC"/>
    <property type="match status" value="1"/>
</dbReference>
<dbReference type="Proteomes" id="UP000250918">
    <property type="component" value="Unassembled WGS sequence"/>
</dbReference>
<organism evidence="10 11">
    <name type="scientific">candidate division GN15 bacterium</name>
    <dbReference type="NCBI Taxonomy" id="2072418"/>
    <lineage>
        <taxon>Bacteria</taxon>
        <taxon>candidate division GN15</taxon>
    </lineage>
</organism>
<dbReference type="FunFam" id="1.10.8.60:FF:000014">
    <property type="entry name" value="DNA-binding transcriptional regulator NtrC"/>
    <property type="match status" value="1"/>
</dbReference>
<dbReference type="InterPro" id="IPR025944">
    <property type="entry name" value="Sigma_54_int_dom_CS"/>
</dbReference>
<evidence type="ECO:0000259" key="9">
    <source>
        <dbReference type="PROSITE" id="PS50110"/>
    </source>
</evidence>
<accession>A0A855X4T9</accession>
<proteinExistence type="predicted"/>
<dbReference type="Pfam" id="PF25601">
    <property type="entry name" value="AAA_lid_14"/>
    <property type="match status" value="1"/>
</dbReference>
<evidence type="ECO:0000259" key="8">
    <source>
        <dbReference type="PROSITE" id="PS50045"/>
    </source>
</evidence>
<dbReference type="InterPro" id="IPR002197">
    <property type="entry name" value="HTH_Fis"/>
</dbReference>
<dbReference type="CDD" id="cd00009">
    <property type="entry name" value="AAA"/>
    <property type="match status" value="1"/>
</dbReference>
<keyword evidence="5" id="KW-0010">Activator</keyword>
<dbReference type="PANTHER" id="PTHR32071">
    <property type="entry name" value="TRANSCRIPTIONAL REGULATORY PROTEIN"/>
    <property type="match status" value="1"/>
</dbReference>
<dbReference type="Gene3D" id="1.10.10.60">
    <property type="entry name" value="Homeodomain-like"/>
    <property type="match status" value="1"/>
</dbReference>
<feature type="domain" description="Response regulatory" evidence="9">
    <location>
        <begin position="5"/>
        <end position="119"/>
    </location>
</feature>
<dbReference type="InterPro" id="IPR002078">
    <property type="entry name" value="Sigma_54_int"/>
</dbReference>
<keyword evidence="3" id="KW-0805">Transcription regulation</keyword>
<evidence type="ECO:0008006" key="12">
    <source>
        <dbReference type="Google" id="ProtNLM"/>
    </source>
</evidence>
<dbReference type="GO" id="GO:0000160">
    <property type="term" value="P:phosphorelay signal transduction system"/>
    <property type="evidence" value="ECO:0007669"/>
    <property type="project" value="InterPro"/>
</dbReference>
<keyword evidence="2" id="KW-0067">ATP-binding</keyword>
<dbReference type="Pfam" id="PF00158">
    <property type="entry name" value="Sigma54_activat"/>
    <property type="match status" value="1"/>
</dbReference>
<reference evidence="10 11" key="1">
    <citation type="journal article" date="2018" name="ISME J.">
        <title>A methanotrophic archaeon couples anaerobic oxidation of methane to Fe(III) reduction.</title>
        <authorList>
            <person name="Cai C."/>
            <person name="Leu A.O."/>
            <person name="Xie G.J."/>
            <person name="Guo J."/>
            <person name="Feng Y."/>
            <person name="Zhao J.X."/>
            <person name="Tyson G.W."/>
            <person name="Yuan Z."/>
            <person name="Hu S."/>
        </authorList>
    </citation>
    <scope>NUCLEOTIDE SEQUENCE [LARGE SCALE GENOMIC DNA]</scope>
    <source>
        <strain evidence="10">FeB_12</strain>
    </source>
</reference>
<dbReference type="Gene3D" id="1.10.8.60">
    <property type="match status" value="1"/>
</dbReference>
<dbReference type="InterPro" id="IPR027417">
    <property type="entry name" value="P-loop_NTPase"/>
</dbReference>
<dbReference type="Pfam" id="PF02954">
    <property type="entry name" value="HTH_8"/>
    <property type="match status" value="1"/>
</dbReference>
<dbReference type="GO" id="GO:0005524">
    <property type="term" value="F:ATP binding"/>
    <property type="evidence" value="ECO:0007669"/>
    <property type="project" value="UniProtKB-KW"/>
</dbReference>
<dbReference type="PROSITE" id="PS50045">
    <property type="entry name" value="SIGMA54_INTERACT_4"/>
    <property type="match status" value="1"/>
</dbReference>
<dbReference type="PRINTS" id="PR01590">
    <property type="entry name" value="HTHFIS"/>
</dbReference>
<dbReference type="InterPro" id="IPR009057">
    <property type="entry name" value="Homeodomain-like_sf"/>
</dbReference>
<dbReference type="SUPFAM" id="SSF52172">
    <property type="entry name" value="CheY-like"/>
    <property type="match status" value="1"/>
</dbReference>
<dbReference type="InterPro" id="IPR003593">
    <property type="entry name" value="AAA+_ATPase"/>
</dbReference>
<evidence type="ECO:0000256" key="5">
    <source>
        <dbReference type="ARBA" id="ARBA00023159"/>
    </source>
</evidence>
<dbReference type="PROSITE" id="PS00676">
    <property type="entry name" value="SIGMA54_INTERACT_2"/>
    <property type="match status" value="1"/>
</dbReference>
<keyword evidence="1" id="KW-0547">Nucleotide-binding</keyword>
<dbReference type="GO" id="GO:0043565">
    <property type="term" value="F:sequence-specific DNA binding"/>
    <property type="evidence" value="ECO:0007669"/>
    <property type="project" value="InterPro"/>
</dbReference>
<dbReference type="FunFam" id="3.40.50.300:FF:000006">
    <property type="entry name" value="DNA-binding transcriptional regulator NtrC"/>
    <property type="match status" value="1"/>
</dbReference>
<sequence>MSGTRLLVVDDEPDQRSLLAGYLARRGFEVSAASGGPEALELYPSIFAPVALVDMKMPGMTGLELLTRLRELNPFLQVIVLTAFGSIETAVAAMRAGAYDYLTKPVEDLEELVVKIEKAAEQNKLVAEHQAMSRQLAEIFPDTGILGESPAIQQVRETIALVAPRDSTVLITGASGTGKELAARAVHALSSRAEKSFVAINCAAFPETLLEAELFGYERGAFTGADRTKQGRFELADGGTLFLDEIAEMPVTMQAKLLRVLEDHHIQRLGSVKSIKLDIRLVAATNRDLKLLISEKRFREDLYYRLDVVRIQMPSLAERPGDIILLAKHFLDRHARRLGRQIKSFDQNAITALTHYSWPGNVRELENVIERAVVLSTAGVLTADTLAGLNREDSIGVSHDVVPLSDMERTHIRKALEQFNWNIGETAEALGIHRNTLRTKISEYGLRKP</sequence>
<dbReference type="Gene3D" id="3.40.50.300">
    <property type="entry name" value="P-loop containing nucleotide triphosphate hydrolases"/>
    <property type="match status" value="1"/>
</dbReference>
<evidence type="ECO:0000256" key="6">
    <source>
        <dbReference type="ARBA" id="ARBA00023163"/>
    </source>
</evidence>
<keyword evidence="4" id="KW-0238">DNA-binding</keyword>
<evidence type="ECO:0000256" key="7">
    <source>
        <dbReference type="PROSITE-ProRule" id="PRU00169"/>
    </source>
</evidence>
<dbReference type="SUPFAM" id="SSF52540">
    <property type="entry name" value="P-loop containing nucleoside triphosphate hydrolases"/>
    <property type="match status" value="1"/>
</dbReference>
<evidence type="ECO:0000313" key="11">
    <source>
        <dbReference type="Proteomes" id="UP000250918"/>
    </source>
</evidence>
<dbReference type="PROSITE" id="PS50110">
    <property type="entry name" value="RESPONSE_REGULATORY"/>
    <property type="match status" value="1"/>
</dbReference>
<evidence type="ECO:0000256" key="3">
    <source>
        <dbReference type="ARBA" id="ARBA00023015"/>
    </source>
</evidence>
<dbReference type="InterPro" id="IPR011006">
    <property type="entry name" value="CheY-like_superfamily"/>
</dbReference>
<dbReference type="GO" id="GO:0006355">
    <property type="term" value="P:regulation of DNA-templated transcription"/>
    <property type="evidence" value="ECO:0007669"/>
    <property type="project" value="InterPro"/>
</dbReference>
<name>A0A855X4T9_9BACT</name>
<dbReference type="SMART" id="SM00382">
    <property type="entry name" value="AAA"/>
    <property type="match status" value="1"/>
</dbReference>